<dbReference type="Proteomes" id="UP000000657">
    <property type="component" value="Chromosome"/>
</dbReference>
<proteinExistence type="predicted"/>
<name>Q0RG00_FRAAA</name>
<protein>
    <submittedName>
        <fullName evidence="1">Uncharacterized protein</fullName>
    </submittedName>
</protein>
<dbReference type="KEGG" id="fal:FRAAL4948"/>
<sequence length="28" mass="3147">MVPVPYCLDCLAPDTKIAWSSVYDDRTS</sequence>
<gene>
    <name evidence="1" type="ordered locus">FRAAL4948</name>
</gene>
<dbReference type="HOGENOM" id="CLU_3412568_0_0_11"/>
<reference evidence="1 2" key="1">
    <citation type="journal article" date="2007" name="Genome Res.">
        <title>Genome characteristics of facultatively symbiotic Frankia sp. strains reflect host range and host plant biogeography.</title>
        <authorList>
            <person name="Normand P."/>
            <person name="Lapierre P."/>
            <person name="Tisa L.S."/>
            <person name="Gogarten J.P."/>
            <person name="Alloisio N."/>
            <person name="Bagnarol E."/>
            <person name="Bassi C.A."/>
            <person name="Berry A.M."/>
            <person name="Bickhart D.M."/>
            <person name="Choisne N."/>
            <person name="Couloux A."/>
            <person name="Cournoyer B."/>
            <person name="Cruveiller S."/>
            <person name="Daubin V."/>
            <person name="Demange N."/>
            <person name="Francino M.P."/>
            <person name="Goltsman E."/>
            <person name="Huang Y."/>
            <person name="Kopp O.R."/>
            <person name="Labarre L."/>
            <person name="Lapidus A."/>
            <person name="Lavire C."/>
            <person name="Marechal J."/>
            <person name="Martinez M."/>
            <person name="Mastronunzio J.E."/>
            <person name="Mullin B.C."/>
            <person name="Niemann J."/>
            <person name="Pujic P."/>
            <person name="Rawnsley T."/>
            <person name="Rouy Z."/>
            <person name="Schenowitz C."/>
            <person name="Sellstedt A."/>
            <person name="Tavares F."/>
            <person name="Tomkins J.P."/>
            <person name="Vallenet D."/>
            <person name="Valverde C."/>
            <person name="Wall L.G."/>
            <person name="Wang Y."/>
            <person name="Medigue C."/>
            <person name="Benson D.R."/>
        </authorList>
    </citation>
    <scope>NUCLEOTIDE SEQUENCE [LARGE SCALE GENOMIC DNA]</scope>
    <source>
        <strain evidence="2">DSM 45986 / CECT 9034 / ACN14a</strain>
    </source>
</reference>
<evidence type="ECO:0000313" key="2">
    <source>
        <dbReference type="Proteomes" id="UP000000657"/>
    </source>
</evidence>
<keyword evidence="2" id="KW-1185">Reference proteome</keyword>
<dbReference type="AlphaFoldDB" id="Q0RG00"/>
<dbReference type="EMBL" id="CT573213">
    <property type="protein sequence ID" value="CAJ63589.1"/>
    <property type="molecule type" value="Genomic_DNA"/>
</dbReference>
<accession>Q0RG00</accession>
<organism evidence="1 2">
    <name type="scientific">Frankia alni (strain DSM 45986 / CECT 9034 / ACN14a)</name>
    <dbReference type="NCBI Taxonomy" id="326424"/>
    <lineage>
        <taxon>Bacteria</taxon>
        <taxon>Bacillati</taxon>
        <taxon>Actinomycetota</taxon>
        <taxon>Actinomycetes</taxon>
        <taxon>Frankiales</taxon>
        <taxon>Frankiaceae</taxon>
        <taxon>Frankia</taxon>
    </lineage>
</organism>
<evidence type="ECO:0000313" key="1">
    <source>
        <dbReference type="EMBL" id="CAJ63589.1"/>
    </source>
</evidence>